<protein>
    <recommendedName>
        <fullName evidence="1">DUF4268 domain-containing protein</fullName>
    </recommendedName>
</protein>
<dbReference type="GO" id="GO:0003676">
    <property type="term" value="F:nucleic acid binding"/>
    <property type="evidence" value="ECO:0007669"/>
    <property type="project" value="InterPro"/>
</dbReference>
<feature type="domain" description="DUF4268" evidence="1">
    <location>
        <begin position="177"/>
        <end position="306"/>
    </location>
</feature>
<gene>
    <name evidence="2" type="ORF">COV58_04610</name>
</gene>
<accession>A0A2M6IT22</accession>
<organism evidence="2 3">
    <name type="scientific">Candidatus Roizmanbacteria bacterium CG11_big_fil_rev_8_21_14_0_20_36_8</name>
    <dbReference type="NCBI Taxonomy" id="1974856"/>
    <lineage>
        <taxon>Bacteria</taxon>
        <taxon>Candidatus Roizmaniibacteriota</taxon>
    </lineage>
</organism>
<sequence>MKKTLSKLGKIELRDVWGHEAIDFTSWLAQEENLDVLSEEIGVTIKLIKTEAYVGKFNVDILAEEEASNRKIIIENQLEDTNHDHLGKIITYASGYDAEIIIWIVKDVREEHQKAIEWLNEHTDENIGFFLLKIELWQIDGSNPAPKFEIMVSPNEWAKTIKTTQSTGVLTNTKLQQLEFWKAFKSFVQNTDKRIRLQTPRPQHWYDVSIGSSEAHLSLTVNTRDNLITCDLYISNNKELYTFLNTKKDLIESEIGESVKWWIARKASGIRIKKEVTNVFDQDRSEEYFTWLYEKIILVQKVFGKYIREFKK</sequence>
<evidence type="ECO:0000313" key="2">
    <source>
        <dbReference type="EMBL" id="PIQ73053.1"/>
    </source>
</evidence>
<dbReference type="EMBL" id="PCVM01000109">
    <property type="protein sequence ID" value="PIQ73053.1"/>
    <property type="molecule type" value="Genomic_DNA"/>
</dbReference>
<evidence type="ECO:0000313" key="3">
    <source>
        <dbReference type="Proteomes" id="UP000231056"/>
    </source>
</evidence>
<dbReference type="InterPro" id="IPR025364">
    <property type="entry name" value="DUF4268"/>
</dbReference>
<dbReference type="AlphaFoldDB" id="A0A2M6IT22"/>
<reference evidence="2 3" key="1">
    <citation type="submission" date="2017-09" db="EMBL/GenBank/DDBJ databases">
        <title>Depth-based differentiation of microbial function through sediment-hosted aquifers and enrichment of novel symbionts in the deep terrestrial subsurface.</title>
        <authorList>
            <person name="Probst A.J."/>
            <person name="Ladd B."/>
            <person name="Jarett J.K."/>
            <person name="Geller-Mcgrath D.E."/>
            <person name="Sieber C.M."/>
            <person name="Emerson J.B."/>
            <person name="Anantharaman K."/>
            <person name="Thomas B.C."/>
            <person name="Malmstrom R."/>
            <person name="Stieglmeier M."/>
            <person name="Klingl A."/>
            <person name="Woyke T."/>
            <person name="Ryan C.M."/>
            <person name="Banfield J.F."/>
        </authorList>
    </citation>
    <scope>NUCLEOTIDE SEQUENCE [LARGE SCALE GENOMIC DNA]</scope>
    <source>
        <strain evidence="2">CG11_big_fil_rev_8_21_14_0_20_36_8</strain>
    </source>
</reference>
<name>A0A2M6IT22_9BACT</name>
<proteinExistence type="predicted"/>
<dbReference type="Gene3D" id="3.40.1350.10">
    <property type="match status" value="1"/>
</dbReference>
<dbReference type="Pfam" id="PF14088">
    <property type="entry name" value="DUF4268"/>
    <property type="match status" value="1"/>
</dbReference>
<evidence type="ECO:0000259" key="1">
    <source>
        <dbReference type="Pfam" id="PF14088"/>
    </source>
</evidence>
<comment type="caution">
    <text evidence="2">The sequence shown here is derived from an EMBL/GenBank/DDBJ whole genome shotgun (WGS) entry which is preliminary data.</text>
</comment>
<dbReference type="Proteomes" id="UP000231056">
    <property type="component" value="Unassembled WGS sequence"/>
</dbReference>
<dbReference type="InterPro" id="IPR011856">
    <property type="entry name" value="tRNA_endonuc-like_dom_sf"/>
</dbReference>